<keyword evidence="5" id="KW-0539">Nucleus</keyword>
<evidence type="ECO:0000259" key="9">
    <source>
        <dbReference type="Pfam" id="PF12717"/>
    </source>
</evidence>
<proteinExistence type="predicted"/>
<dbReference type="Pfam" id="PF12717">
    <property type="entry name" value="Cnd1"/>
    <property type="match status" value="1"/>
</dbReference>
<evidence type="ECO:0000256" key="5">
    <source>
        <dbReference type="ARBA" id="ARBA00023242"/>
    </source>
</evidence>
<dbReference type="SUPFAM" id="SSF48371">
    <property type="entry name" value="ARM repeat"/>
    <property type="match status" value="1"/>
</dbReference>
<reference evidence="10" key="1">
    <citation type="submission" date="2020-02" db="EMBL/GenBank/DDBJ databases">
        <authorList>
            <person name="Scholz U."/>
            <person name="Mascher M."/>
            <person name="Fiebig A."/>
        </authorList>
    </citation>
    <scope>NUCLEOTIDE SEQUENCE</scope>
</reference>
<evidence type="ECO:0000256" key="6">
    <source>
        <dbReference type="ARBA" id="ARBA00023306"/>
    </source>
</evidence>
<dbReference type="GO" id="GO:0007076">
    <property type="term" value="P:mitotic chromosome condensation"/>
    <property type="evidence" value="ECO:0007669"/>
    <property type="project" value="InterPro"/>
</dbReference>
<dbReference type="PANTHER" id="PTHR14222:SF1">
    <property type="entry name" value="CONDENSIN-2 COMPLEX SUBUNIT D3"/>
    <property type="match status" value="1"/>
</dbReference>
<dbReference type="GO" id="GO:0051301">
    <property type="term" value="P:cell division"/>
    <property type="evidence" value="ECO:0007669"/>
    <property type="project" value="UniProtKB-KW"/>
</dbReference>
<dbReference type="Proteomes" id="UP000663760">
    <property type="component" value="Chromosome 6"/>
</dbReference>
<evidence type="ECO:0000256" key="4">
    <source>
        <dbReference type="ARBA" id="ARBA00023067"/>
    </source>
</evidence>
<keyword evidence="8" id="KW-0812">Transmembrane</keyword>
<dbReference type="InterPro" id="IPR026971">
    <property type="entry name" value="CND1/NCAPD3"/>
</dbReference>
<feature type="region of interest" description="Disordered" evidence="7">
    <location>
        <begin position="125"/>
        <end position="164"/>
    </location>
</feature>
<accession>A0A7I8KKV3</accession>
<dbReference type="OrthoDB" id="10263978at2759"/>
<dbReference type="InterPro" id="IPR032682">
    <property type="entry name" value="Cnd1_C"/>
</dbReference>
<feature type="domain" description="Condensin complex subunit 1 C-terminal" evidence="9">
    <location>
        <begin position="893"/>
        <end position="1036"/>
    </location>
</feature>
<organism evidence="10 11">
    <name type="scientific">Spirodela intermedia</name>
    <name type="common">Intermediate duckweed</name>
    <dbReference type="NCBI Taxonomy" id="51605"/>
    <lineage>
        <taxon>Eukaryota</taxon>
        <taxon>Viridiplantae</taxon>
        <taxon>Streptophyta</taxon>
        <taxon>Embryophyta</taxon>
        <taxon>Tracheophyta</taxon>
        <taxon>Spermatophyta</taxon>
        <taxon>Magnoliopsida</taxon>
        <taxon>Liliopsida</taxon>
        <taxon>Araceae</taxon>
        <taxon>Lemnoideae</taxon>
        <taxon>Spirodela</taxon>
    </lineage>
</organism>
<keyword evidence="8" id="KW-0472">Membrane</keyword>
<evidence type="ECO:0000256" key="1">
    <source>
        <dbReference type="ARBA" id="ARBA00004123"/>
    </source>
</evidence>
<feature type="region of interest" description="Disordered" evidence="7">
    <location>
        <begin position="1099"/>
        <end position="1118"/>
    </location>
</feature>
<keyword evidence="3" id="KW-0498">Mitosis</keyword>
<dbReference type="GO" id="GO:0005634">
    <property type="term" value="C:nucleus"/>
    <property type="evidence" value="ECO:0007669"/>
    <property type="project" value="UniProtKB-SubCell"/>
</dbReference>
<feature type="transmembrane region" description="Helical" evidence="8">
    <location>
        <begin position="89"/>
        <end position="114"/>
    </location>
</feature>
<dbReference type="Pfam" id="PF20168">
    <property type="entry name" value="PDS5"/>
    <property type="match status" value="1"/>
</dbReference>
<comment type="subcellular location">
    <subcellularLocation>
        <location evidence="1">Nucleus</location>
    </subcellularLocation>
</comment>
<protein>
    <recommendedName>
        <fullName evidence="9">Condensin complex subunit 1 C-terminal domain-containing protein</fullName>
    </recommendedName>
</protein>
<keyword evidence="4" id="KW-0226">DNA condensation</keyword>
<evidence type="ECO:0000256" key="2">
    <source>
        <dbReference type="ARBA" id="ARBA00022618"/>
    </source>
</evidence>
<keyword evidence="2" id="KW-0132">Cell division</keyword>
<evidence type="ECO:0000256" key="3">
    <source>
        <dbReference type="ARBA" id="ARBA00022776"/>
    </source>
</evidence>
<dbReference type="GO" id="GO:0000779">
    <property type="term" value="C:condensed chromosome, centromeric region"/>
    <property type="evidence" value="ECO:0007669"/>
    <property type="project" value="TreeGrafter"/>
</dbReference>
<dbReference type="GO" id="GO:0010032">
    <property type="term" value="P:meiotic chromosome condensation"/>
    <property type="evidence" value="ECO:0007669"/>
    <property type="project" value="TreeGrafter"/>
</dbReference>
<evidence type="ECO:0000256" key="8">
    <source>
        <dbReference type="SAM" id="Phobius"/>
    </source>
</evidence>
<keyword evidence="6" id="KW-0131">Cell cycle</keyword>
<dbReference type="Gene3D" id="1.25.10.10">
    <property type="entry name" value="Leucine-rich Repeat Variant"/>
    <property type="match status" value="1"/>
</dbReference>
<evidence type="ECO:0000313" key="11">
    <source>
        <dbReference type="Proteomes" id="UP000663760"/>
    </source>
</evidence>
<feature type="region of interest" description="Disordered" evidence="7">
    <location>
        <begin position="1237"/>
        <end position="1271"/>
    </location>
</feature>
<dbReference type="GO" id="GO:0042393">
    <property type="term" value="F:histone binding"/>
    <property type="evidence" value="ECO:0007669"/>
    <property type="project" value="TreeGrafter"/>
</dbReference>
<evidence type="ECO:0000313" key="10">
    <source>
        <dbReference type="EMBL" id="CAA7398427.1"/>
    </source>
</evidence>
<keyword evidence="11" id="KW-1185">Reference proteome</keyword>
<evidence type="ECO:0000256" key="7">
    <source>
        <dbReference type="SAM" id="MobiDB-lite"/>
    </source>
</evidence>
<dbReference type="PANTHER" id="PTHR14222">
    <property type="entry name" value="CONDENSIN"/>
    <property type="match status" value="1"/>
</dbReference>
<sequence length="1290" mass="142336">MEEDDGRYWLIFSELEGQEALGESGGSVVSVSEAALSELQVLLDDGDRDGVELWDRLVARNLPSSSIVRWIAAGMDSPVSRASLLASRVYLSALLSASAPIYTLFNPLAFLSLLRSLRRSLKIQPGGSESFPAAESSRETNHRKNASRKRGGGGASTSHRFGGRDTVDQDMSIEELLLQVLEFLELVLDKVRLDTVPDGVKSLVETMAGILKNPSAPHHRLSDSCFRILYGLVSRPQHGDQSQAAIEVMRVLVPMVFLPLKSPTRSAVLGFLTHQLAGMARENGEIRKTLLYLPRYLAMKAPDKSEPRASAVDAIVEILRIMESEDQVAFVEYVNKMAQGKAQLRFLAVDLILSLLTTLPNPLGVDSPDNYCADGTCTWWGIRCLQALFQRCSDVSAVIRARALTNLAHAIGSLSENINNHPLLQSFITSRYEKFNNLLKKRCLDEKAAVRKATLLLVTKYTLMTGQPIDEIILKTIGRACSDPLISIRKAAASALSEAYRKFKDSRVIKEWLHAVPPLIMDNETSIQEECENLFLELVLNWISAVGNAKIICDPPNLESVYSQDVLALLRGTCDFEVAPYVKKICASLGKKRKLKNSIATSLQNIITISESIWTKNSMRIEKWTAPPGAWFILSEISPFVSEAINWKFLHHHWELLDQACSMDMNGSVDKLEPTSVMWAGDRVSLLQTISNVSRELPSKPAAELGHNLLNRIQNFNMHFTEVDAHVKALTTLCKRKATNNHEGDALVLKWVGQVLFKALETLEYYIGEVSRDKDDGNLRTPLGNKKKGTTASPSLSQAVVAVFTIGSMVLVCPSADLKGAIPKLHAIIIPPDTDQKRKELTGLTVAMKEIAPSLYIQSWVTMGKICLVDDKLAKRYIPLFVQELERTESAALRNNIMISMTDFCVRYTALVDCYIPNITNSLRDPCEIVRRQTFILLSRLVQRDYVKWKGVLFRRFLLTLVDESEKIRHLADHLFGSIIKVKAPLLAYNSFIEAIFVLNDCRSHSGHCESHGNSPTSSQLFSIRGSDEKSRAQRMRIYVSLLKQMAPEQLLATSAKLCAEILAAVPDGLLNIDDAAGQSVLQDALRILACKEMRLQHTRGGEPAEAEEEAAADGGAGAAQAAKGRAVTQASKKNLIQHAVPIFIELKRLLESKNSPLTGSLMECLCVLLKDYKSEIEDILVADRQLQKELVYDMHKYDAARAKSRLAGADGAAGERVASAVADAAARATVRSVLKEAKRDAPTPPLSAMSLPKVRSAAAGGGATGADRPRELLESLRKRQSFDSDDDNN</sequence>
<dbReference type="InterPro" id="IPR016024">
    <property type="entry name" value="ARM-type_fold"/>
</dbReference>
<dbReference type="GO" id="GO:0000796">
    <property type="term" value="C:condensin complex"/>
    <property type="evidence" value="ECO:0007669"/>
    <property type="project" value="TreeGrafter"/>
</dbReference>
<keyword evidence="8" id="KW-1133">Transmembrane helix</keyword>
<name>A0A7I8KKV3_SPIIN</name>
<dbReference type="EMBL" id="LR746269">
    <property type="protein sequence ID" value="CAA7398427.1"/>
    <property type="molecule type" value="Genomic_DNA"/>
</dbReference>
<gene>
    <name evidence="10" type="ORF">SI8410_06009092</name>
</gene>
<dbReference type="InterPro" id="IPR011989">
    <property type="entry name" value="ARM-like"/>
</dbReference>